<feature type="transmembrane region" description="Helical" evidence="1">
    <location>
        <begin position="499"/>
        <end position="522"/>
    </location>
</feature>
<dbReference type="PANTHER" id="PTHR40368">
    <property type="entry name" value="YALI0F14399P"/>
    <property type="match status" value="1"/>
</dbReference>
<accession>A0A9P4XAK1</accession>
<evidence type="ECO:0000259" key="2">
    <source>
        <dbReference type="Pfam" id="PF08241"/>
    </source>
</evidence>
<dbReference type="AlphaFoldDB" id="A0A9P4XAK1"/>
<dbReference type="PANTHER" id="PTHR40368:SF1">
    <property type="entry name" value="YALI0F14399P"/>
    <property type="match status" value="1"/>
</dbReference>
<dbReference type="InterPro" id="IPR013216">
    <property type="entry name" value="Methyltransf_11"/>
</dbReference>
<keyword evidence="1" id="KW-0812">Transmembrane</keyword>
<evidence type="ECO:0000313" key="4">
    <source>
        <dbReference type="Proteomes" id="UP000801864"/>
    </source>
</evidence>
<organism evidence="3 4">
    <name type="scientific">Trichoderma lentiforme</name>
    <dbReference type="NCBI Taxonomy" id="1567552"/>
    <lineage>
        <taxon>Eukaryota</taxon>
        <taxon>Fungi</taxon>
        <taxon>Dikarya</taxon>
        <taxon>Ascomycota</taxon>
        <taxon>Pezizomycotina</taxon>
        <taxon>Sordariomycetes</taxon>
        <taxon>Hypocreomycetidae</taxon>
        <taxon>Hypocreales</taxon>
        <taxon>Hypocreaceae</taxon>
        <taxon>Trichoderma</taxon>
    </lineage>
</organism>
<keyword evidence="4" id="KW-1185">Reference proteome</keyword>
<dbReference type="EMBL" id="QLNT01000017">
    <property type="protein sequence ID" value="KAF3066106.1"/>
    <property type="molecule type" value="Genomic_DNA"/>
</dbReference>
<proteinExistence type="predicted"/>
<reference evidence="3 4" key="1">
    <citation type="submission" date="2018-06" db="EMBL/GenBank/DDBJ databases">
        <title>Genome analysis of cellulolytic fungus Trichoderma lentiforme CFAM-422.</title>
        <authorList>
            <person name="Steindorff A.S."/>
            <person name="Formighieri E.F."/>
            <person name="Midorikawa G.E.O."/>
            <person name="Tamietti M.S."/>
            <person name="Ramos E.Z."/>
            <person name="Silva A.S."/>
            <person name="Bon E.P.S."/>
            <person name="Mendes T.D."/>
            <person name="Damaso M.C.T."/>
            <person name="Favaro L.C.L."/>
        </authorList>
    </citation>
    <scope>NUCLEOTIDE SEQUENCE [LARGE SCALE GENOMIC DNA]</scope>
    <source>
        <strain evidence="3 4">CFAM-422</strain>
    </source>
</reference>
<dbReference type="Gene3D" id="3.40.50.150">
    <property type="entry name" value="Vaccinia Virus protein VP39"/>
    <property type="match status" value="1"/>
</dbReference>
<dbReference type="GO" id="GO:0008757">
    <property type="term" value="F:S-adenosylmethionine-dependent methyltransferase activity"/>
    <property type="evidence" value="ECO:0007669"/>
    <property type="project" value="InterPro"/>
</dbReference>
<name>A0A9P4XAK1_9HYPO</name>
<evidence type="ECO:0000313" key="3">
    <source>
        <dbReference type="EMBL" id="KAF3066106.1"/>
    </source>
</evidence>
<protein>
    <submittedName>
        <fullName evidence="3">Glandicoline B O-methyltransferase roqN</fullName>
    </submittedName>
</protein>
<comment type="caution">
    <text evidence="3">The sequence shown here is derived from an EMBL/GenBank/DDBJ whole genome shotgun (WGS) entry which is preliminary data.</text>
</comment>
<dbReference type="SUPFAM" id="SSF53335">
    <property type="entry name" value="S-adenosyl-L-methionine-dependent methyltransferases"/>
    <property type="match status" value="1"/>
</dbReference>
<dbReference type="CDD" id="cd02440">
    <property type="entry name" value="AdoMet_MTases"/>
    <property type="match status" value="1"/>
</dbReference>
<dbReference type="InterPro" id="IPR029063">
    <property type="entry name" value="SAM-dependent_MTases_sf"/>
</dbReference>
<dbReference type="Pfam" id="PF08241">
    <property type="entry name" value="Methyltransf_11"/>
    <property type="match status" value="1"/>
</dbReference>
<feature type="domain" description="Methyltransferase type 11" evidence="2">
    <location>
        <begin position="64"/>
        <end position="165"/>
    </location>
</feature>
<dbReference type="Proteomes" id="UP000801864">
    <property type="component" value="Unassembled WGS sequence"/>
</dbReference>
<evidence type="ECO:0000256" key="1">
    <source>
        <dbReference type="SAM" id="Phobius"/>
    </source>
</evidence>
<keyword evidence="1" id="KW-0472">Membrane</keyword>
<keyword evidence="1" id="KW-1133">Transmembrane helix</keyword>
<sequence>MAAINDVETMAKTMQDHFHTVAKEQSSFEKDFTRFSRGIMRVIVEPLIKQMGFNNEITEPVVLLDNACGSGVVTQEVQAVLSDEVLQRSSFTCADSSAAMVDLVKKRVVSEKWVNVEATVLDAMNTGLPDNSFSHVALGLALHITPDPDAVVKDCMRILKPGGTFGASTWSKVNANIFWIPDMRSALESLPFDAPFPDPMPMQMHHSGHWDDAAWIEKHLAEDLGLANVSVKENRGTYRFEDASEFVDCFSMMLPWVMNTFWSEEVRNAHSVDEVKELLKQHLAKKYGGEGWSIEWLVITMRGTVDNDTGEHVELPNHQLQWIPFPTCNETGEPLQFQYGIEGELNCTIPLITDPFFHLLEFYIHNDAPLSCRLPARPPAHVEVIGEKLPEQEYIPLIFALAGTLQLSHMHISTHMNVLLHSMPKHHTHHHDSGVLDSAVSYSTSPLSHMAGSFTKKLVIGDPLPFSFSVRWFPTPMLPKTEGRVEWQGLGGHIYASTVFYSLVSFIAGLLVAGMYTMGVILPRRLKGRTMGGATPLGYGVGNGWGYSKRKD</sequence>
<gene>
    <name evidence="3" type="ORF">CFAM422_009240</name>
</gene>